<proteinExistence type="predicted"/>
<organism evidence="1 2">
    <name type="scientific">Natrialba taiwanensis DSM 12281</name>
    <dbReference type="NCBI Taxonomy" id="1230458"/>
    <lineage>
        <taxon>Archaea</taxon>
        <taxon>Methanobacteriati</taxon>
        <taxon>Methanobacteriota</taxon>
        <taxon>Stenosarchaea group</taxon>
        <taxon>Halobacteria</taxon>
        <taxon>Halobacteriales</taxon>
        <taxon>Natrialbaceae</taxon>
        <taxon>Natrialba</taxon>
    </lineage>
</organism>
<evidence type="ECO:0000313" key="2">
    <source>
        <dbReference type="Proteomes" id="UP000011648"/>
    </source>
</evidence>
<gene>
    <name evidence="1" type="ORF">C484_18352</name>
</gene>
<accession>L9ZIV4</accession>
<dbReference type="EMBL" id="AOIL01000061">
    <property type="protein sequence ID" value="ELY86435.1"/>
    <property type="molecule type" value="Genomic_DNA"/>
</dbReference>
<protein>
    <submittedName>
        <fullName evidence="1">Uncharacterized protein</fullName>
    </submittedName>
</protein>
<comment type="caution">
    <text evidence="1">The sequence shown here is derived from an EMBL/GenBank/DDBJ whole genome shotgun (WGS) entry which is preliminary data.</text>
</comment>
<sequence>MSPHIDGVDPCERKRPVTKLGEDVGLLDGGRTDAGAGSDELAGCVAYALVDDNEAVVIGDVACVFQPIDGLSYRLVRRVEVLGDTAYGVTTLDSEDNLRRRIV</sequence>
<dbReference type="Proteomes" id="UP000011648">
    <property type="component" value="Unassembled WGS sequence"/>
</dbReference>
<reference evidence="1 2" key="1">
    <citation type="journal article" date="2014" name="PLoS Genet.">
        <title>Phylogenetically driven sequencing of extremely halophilic archaea reveals strategies for static and dynamic osmo-response.</title>
        <authorList>
            <person name="Becker E.A."/>
            <person name="Seitzer P.M."/>
            <person name="Tritt A."/>
            <person name="Larsen D."/>
            <person name="Krusor M."/>
            <person name="Yao A.I."/>
            <person name="Wu D."/>
            <person name="Madern D."/>
            <person name="Eisen J.A."/>
            <person name="Darling A.E."/>
            <person name="Facciotti M.T."/>
        </authorList>
    </citation>
    <scope>NUCLEOTIDE SEQUENCE [LARGE SCALE GENOMIC DNA]</scope>
    <source>
        <strain evidence="1 2">DSM 12281</strain>
    </source>
</reference>
<dbReference type="AlphaFoldDB" id="L9ZIV4"/>
<name>L9ZIV4_9EURY</name>
<evidence type="ECO:0000313" key="1">
    <source>
        <dbReference type="EMBL" id="ELY86435.1"/>
    </source>
</evidence>
<keyword evidence="2" id="KW-1185">Reference proteome</keyword>